<dbReference type="GO" id="GO:0005666">
    <property type="term" value="C:RNA polymerase III complex"/>
    <property type="evidence" value="ECO:0007669"/>
    <property type="project" value="UniProtKB-UniRule"/>
</dbReference>
<sequence>MAGRGRGRGGGAPGQLKGATWQHDPTIKLEIKPSELFPPHPNLRKPAPLTERETRQIILLRELQNKVHRGPLYTQATRRDPSAKVKTFSEEQVNAQYGGNAKADMDPFTGVETWSMRYAPRKNALPKLSDRPFDKSLFPKELWQTLEGNEGDEVKKHLERIAQKKAGLNSRDPSEKTQRMLDKIANATEGADDDEDAEEEEEAIDSEFDDEDGGDYNAEQYFDDGDGADDDDDVGGGDDF</sequence>
<feature type="region of interest" description="Disordered" evidence="5">
    <location>
        <begin position="1"/>
        <end position="50"/>
    </location>
</feature>
<evidence type="ECO:0000313" key="6">
    <source>
        <dbReference type="EMBL" id="OWP03917.1"/>
    </source>
</evidence>
<accession>A0A218Z784</accession>
<comment type="caution">
    <text evidence="6">The sequence shown here is derived from an EMBL/GenBank/DDBJ whole genome shotgun (WGS) entry which is preliminary data.</text>
</comment>
<dbReference type="InParanoid" id="A0A218Z784"/>
<feature type="region of interest" description="Disordered" evidence="5">
    <location>
        <begin position="163"/>
        <end position="240"/>
    </location>
</feature>
<name>A0A218Z784_9HELO</name>
<dbReference type="InterPro" id="IPR024661">
    <property type="entry name" value="RNA_pol_III_Rpc31"/>
</dbReference>
<dbReference type="Proteomes" id="UP000242519">
    <property type="component" value="Unassembled WGS sequence"/>
</dbReference>
<comment type="subunit">
    <text evidence="4">Component of the RNA polymerase III (Pol III) complex.</text>
</comment>
<protein>
    <recommendedName>
        <fullName evidence="4">DNA-directed RNA polymerase III subunit</fullName>
    </recommendedName>
</protein>
<feature type="compositionally biased region" description="Basic and acidic residues" evidence="5">
    <location>
        <begin position="77"/>
        <end position="89"/>
    </location>
</feature>
<feature type="region of interest" description="Disordered" evidence="5">
    <location>
        <begin position="70"/>
        <end position="89"/>
    </location>
</feature>
<dbReference type="STRING" id="503106.A0A218Z784"/>
<dbReference type="EMBL" id="MZNU01000159">
    <property type="protein sequence ID" value="OWP03917.1"/>
    <property type="molecule type" value="Genomic_DNA"/>
</dbReference>
<dbReference type="PANTHER" id="PTHR15367">
    <property type="entry name" value="DNA-DIRECTED RNA POLYMERASE III"/>
    <property type="match status" value="1"/>
</dbReference>
<dbReference type="PIRSF" id="PIRSF000777">
    <property type="entry name" value="RNA_polIII_C31"/>
    <property type="match status" value="1"/>
</dbReference>
<evidence type="ECO:0000256" key="1">
    <source>
        <dbReference type="ARBA" id="ARBA00004123"/>
    </source>
</evidence>
<feature type="compositionally biased region" description="Acidic residues" evidence="5">
    <location>
        <begin position="190"/>
        <end position="214"/>
    </location>
</feature>
<dbReference type="OrthoDB" id="5377312at2759"/>
<reference evidence="6 7" key="1">
    <citation type="submission" date="2017-04" db="EMBL/GenBank/DDBJ databases">
        <title>Draft genome sequence of Marssonina coronaria NL1: causal agent of apple blotch.</title>
        <authorList>
            <person name="Cheng Q."/>
        </authorList>
    </citation>
    <scope>NUCLEOTIDE SEQUENCE [LARGE SCALE GENOMIC DNA]</scope>
    <source>
        <strain evidence="6 7">NL1</strain>
    </source>
</reference>
<feature type="compositionally biased region" description="Basic and acidic residues" evidence="5">
    <location>
        <begin position="172"/>
        <end position="182"/>
    </location>
</feature>
<evidence type="ECO:0000256" key="4">
    <source>
        <dbReference type="PIRNR" id="PIRNR000777"/>
    </source>
</evidence>
<evidence type="ECO:0000256" key="2">
    <source>
        <dbReference type="ARBA" id="ARBA00008352"/>
    </source>
</evidence>
<dbReference type="PANTHER" id="PTHR15367:SF2">
    <property type="entry name" value="DNA-DIRECTED RNA POLYMERASE III SUBUNIT"/>
    <property type="match status" value="1"/>
</dbReference>
<keyword evidence="3 4" id="KW-0539">Nucleus</keyword>
<dbReference type="Pfam" id="PF11705">
    <property type="entry name" value="RNA_pol_3_Rpc31"/>
    <property type="match status" value="1"/>
</dbReference>
<dbReference type="GO" id="GO:0006383">
    <property type="term" value="P:transcription by RNA polymerase III"/>
    <property type="evidence" value="ECO:0007669"/>
    <property type="project" value="UniProtKB-UniRule"/>
</dbReference>
<comment type="subcellular location">
    <subcellularLocation>
        <location evidence="1 4">Nucleus</location>
    </subcellularLocation>
</comment>
<evidence type="ECO:0000256" key="3">
    <source>
        <dbReference type="ARBA" id="ARBA00023242"/>
    </source>
</evidence>
<comment type="similarity">
    <text evidence="2 4">Belongs to the eukaryotic RPC7 RNA polymerase subunit family.</text>
</comment>
<evidence type="ECO:0000313" key="7">
    <source>
        <dbReference type="Proteomes" id="UP000242519"/>
    </source>
</evidence>
<feature type="compositionally biased region" description="Acidic residues" evidence="5">
    <location>
        <begin position="221"/>
        <end position="240"/>
    </location>
</feature>
<gene>
    <name evidence="6" type="ORF">B2J93_5876</name>
</gene>
<proteinExistence type="inferred from homology"/>
<organism evidence="6 7">
    <name type="scientific">Diplocarpon coronariae</name>
    <dbReference type="NCBI Taxonomy" id="2795749"/>
    <lineage>
        <taxon>Eukaryota</taxon>
        <taxon>Fungi</taxon>
        <taxon>Dikarya</taxon>
        <taxon>Ascomycota</taxon>
        <taxon>Pezizomycotina</taxon>
        <taxon>Leotiomycetes</taxon>
        <taxon>Helotiales</taxon>
        <taxon>Drepanopezizaceae</taxon>
        <taxon>Diplocarpon</taxon>
    </lineage>
</organism>
<dbReference type="AlphaFoldDB" id="A0A218Z784"/>
<evidence type="ECO:0000256" key="5">
    <source>
        <dbReference type="SAM" id="MobiDB-lite"/>
    </source>
</evidence>
<keyword evidence="7" id="KW-1185">Reference proteome</keyword>
<comment type="function">
    <text evidence="4">DNA-dependent RNA polymerase catalyzes the transcription of DNA into RNA using the four ribonucleoside triphosphates as substrates. Specific peripheric component of RNA polymerase III which synthesizes small RNAs, such as 5S rRNA and tRNAs.</text>
</comment>